<organism evidence="2 3">
    <name type="scientific">Chlamydomonas eustigma</name>
    <dbReference type="NCBI Taxonomy" id="1157962"/>
    <lineage>
        <taxon>Eukaryota</taxon>
        <taxon>Viridiplantae</taxon>
        <taxon>Chlorophyta</taxon>
        <taxon>core chlorophytes</taxon>
        <taxon>Chlorophyceae</taxon>
        <taxon>CS clade</taxon>
        <taxon>Chlamydomonadales</taxon>
        <taxon>Chlamydomonadaceae</taxon>
        <taxon>Chlamydomonas</taxon>
    </lineage>
</organism>
<dbReference type="STRING" id="1157962.A0A250X8A6"/>
<comment type="caution">
    <text evidence="2">The sequence shown here is derived from an EMBL/GenBank/DDBJ whole genome shotgun (WGS) entry which is preliminary data.</text>
</comment>
<evidence type="ECO:0000256" key="1">
    <source>
        <dbReference type="SAM" id="MobiDB-lite"/>
    </source>
</evidence>
<dbReference type="EMBL" id="BEGY01000041">
    <property type="protein sequence ID" value="GAX79314.1"/>
    <property type="molecule type" value="Genomic_DNA"/>
</dbReference>
<reference evidence="2 3" key="1">
    <citation type="submission" date="2017-08" db="EMBL/GenBank/DDBJ databases">
        <title>Acidophilic green algal genome provides insights into adaptation to an acidic environment.</title>
        <authorList>
            <person name="Hirooka S."/>
            <person name="Hirose Y."/>
            <person name="Kanesaki Y."/>
            <person name="Higuchi S."/>
            <person name="Fujiwara T."/>
            <person name="Onuma R."/>
            <person name="Era A."/>
            <person name="Ohbayashi R."/>
            <person name="Uzuka A."/>
            <person name="Nozaki H."/>
            <person name="Yoshikawa H."/>
            <person name="Miyagishima S.Y."/>
        </authorList>
    </citation>
    <scope>NUCLEOTIDE SEQUENCE [LARGE SCALE GENOMIC DNA]</scope>
    <source>
        <strain evidence="2 3">NIES-2499</strain>
    </source>
</reference>
<dbReference type="OrthoDB" id="549905at2759"/>
<feature type="region of interest" description="Disordered" evidence="1">
    <location>
        <begin position="191"/>
        <end position="215"/>
    </location>
</feature>
<dbReference type="Proteomes" id="UP000232323">
    <property type="component" value="Unassembled WGS sequence"/>
</dbReference>
<evidence type="ECO:0000313" key="2">
    <source>
        <dbReference type="EMBL" id="GAX79314.1"/>
    </source>
</evidence>
<sequence length="271" mass="28270">MHDVLIDSARRPFLDNAFEIQGSILYLDQGAAELASTTLGLPFIWGLGAVNICSLEAASYEDANRSFMLSTNEGLSSAHTISLTICITKLITESHPDILKAVNVHGQAVTKLVIFSSFSELAHACQASCSLGVEAFSEYSTLLRDAIKSIPSHNSLQINIRHLPMHICTMDASTLVLPSASAAATHARGSQGCVAGLTPPDETSGSSKYEGEGEGGDSGLTLLAHSLCGIIAQLGAKMETSPFYLGPCAKVLATELANLPLPEPVTSAGGG</sequence>
<gene>
    <name evidence="2" type="ORF">CEUSTIGMA_g6755.t1</name>
</gene>
<keyword evidence="3" id="KW-1185">Reference proteome</keyword>
<accession>A0A250X8A6</accession>
<protein>
    <submittedName>
        <fullName evidence="2">Uncharacterized protein</fullName>
    </submittedName>
</protein>
<dbReference type="AlphaFoldDB" id="A0A250X8A6"/>
<name>A0A250X8A6_9CHLO</name>
<proteinExistence type="predicted"/>
<evidence type="ECO:0000313" key="3">
    <source>
        <dbReference type="Proteomes" id="UP000232323"/>
    </source>
</evidence>